<reference evidence="8 9" key="1">
    <citation type="submission" date="2018-10" db="EMBL/GenBank/DDBJ databases">
        <title>Draft genome of Cortibacter populi DSM10536.</title>
        <authorList>
            <person name="Bernier A.-M."/>
            <person name="Bernard K."/>
        </authorList>
    </citation>
    <scope>NUCLEOTIDE SEQUENCE [LARGE SCALE GENOMIC DNA]</scope>
    <source>
        <strain evidence="8 9">DSM 105136</strain>
    </source>
</reference>
<dbReference type="GO" id="GO:0030170">
    <property type="term" value="F:pyridoxal phosphate binding"/>
    <property type="evidence" value="ECO:0007669"/>
    <property type="project" value="InterPro"/>
</dbReference>
<keyword evidence="9" id="KW-1185">Reference proteome</keyword>
<dbReference type="AlphaFoldDB" id="A0A3M6QTK0"/>
<evidence type="ECO:0000256" key="5">
    <source>
        <dbReference type="ARBA" id="ARBA00023163"/>
    </source>
</evidence>
<evidence type="ECO:0000259" key="7">
    <source>
        <dbReference type="PROSITE" id="PS50949"/>
    </source>
</evidence>
<gene>
    <name evidence="8" type="ORF">D8I35_07380</name>
</gene>
<keyword evidence="2" id="KW-0663">Pyridoxal phosphate</keyword>
<evidence type="ECO:0000256" key="3">
    <source>
        <dbReference type="ARBA" id="ARBA00023015"/>
    </source>
</evidence>
<feature type="domain" description="HTH gntR-type" evidence="7">
    <location>
        <begin position="10"/>
        <end position="78"/>
    </location>
</feature>
<proteinExistence type="inferred from homology"/>
<dbReference type="Proteomes" id="UP000278006">
    <property type="component" value="Unassembled WGS sequence"/>
</dbReference>
<keyword evidence="8" id="KW-0808">Transferase</keyword>
<dbReference type="InterPro" id="IPR051446">
    <property type="entry name" value="HTH_trans_reg/aminotransferase"/>
</dbReference>
<dbReference type="CDD" id="cd00609">
    <property type="entry name" value="AAT_like"/>
    <property type="match status" value="1"/>
</dbReference>
<feature type="region of interest" description="Disordered" evidence="6">
    <location>
        <begin position="471"/>
        <end position="499"/>
    </location>
</feature>
<dbReference type="InterPro" id="IPR015421">
    <property type="entry name" value="PyrdxlP-dep_Trfase_major"/>
</dbReference>
<name>A0A3M6QTK0_9BURK</name>
<dbReference type="InterPro" id="IPR036390">
    <property type="entry name" value="WH_DNA-bd_sf"/>
</dbReference>
<dbReference type="SUPFAM" id="SSF53383">
    <property type="entry name" value="PLP-dependent transferases"/>
    <property type="match status" value="1"/>
</dbReference>
<dbReference type="SMART" id="SM00345">
    <property type="entry name" value="HTH_GNTR"/>
    <property type="match status" value="1"/>
</dbReference>
<dbReference type="Pfam" id="PF00155">
    <property type="entry name" value="Aminotran_1_2"/>
    <property type="match status" value="1"/>
</dbReference>
<dbReference type="EMBL" id="RDQO01000002">
    <property type="protein sequence ID" value="RMX06356.1"/>
    <property type="molecule type" value="Genomic_DNA"/>
</dbReference>
<dbReference type="InterPro" id="IPR036388">
    <property type="entry name" value="WH-like_DNA-bd_sf"/>
</dbReference>
<evidence type="ECO:0000256" key="2">
    <source>
        <dbReference type="ARBA" id="ARBA00022898"/>
    </source>
</evidence>
<evidence type="ECO:0000313" key="8">
    <source>
        <dbReference type="EMBL" id="RMX06356.1"/>
    </source>
</evidence>
<comment type="caution">
    <text evidence="8">The sequence shown here is derived from an EMBL/GenBank/DDBJ whole genome shotgun (WGS) entry which is preliminary data.</text>
</comment>
<comment type="similarity">
    <text evidence="1">In the C-terminal section; belongs to the class-I pyridoxal-phosphate-dependent aminotransferase family.</text>
</comment>
<evidence type="ECO:0000313" key="9">
    <source>
        <dbReference type="Proteomes" id="UP000278006"/>
    </source>
</evidence>
<dbReference type="PANTHER" id="PTHR46577">
    <property type="entry name" value="HTH-TYPE TRANSCRIPTIONAL REGULATORY PROTEIN GABR"/>
    <property type="match status" value="1"/>
</dbReference>
<dbReference type="RefSeq" id="WP_122227473.1">
    <property type="nucleotide sequence ID" value="NZ_RDQO01000002.1"/>
</dbReference>
<accession>A0A3M6QTK0</accession>
<dbReference type="CDD" id="cd07377">
    <property type="entry name" value="WHTH_GntR"/>
    <property type="match status" value="1"/>
</dbReference>
<dbReference type="InterPro" id="IPR004839">
    <property type="entry name" value="Aminotransferase_I/II_large"/>
</dbReference>
<protein>
    <submittedName>
        <fullName evidence="8">PLP-dependent aminotransferase family protein</fullName>
    </submittedName>
</protein>
<keyword evidence="5" id="KW-0804">Transcription</keyword>
<dbReference type="OrthoDB" id="9804020at2"/>
<evidence type="ECO:0000256" key="6">
    <source>
        <dbReference type="SAM" id="MobiDB-lite"/>
    </source>
</evidence>
<feature type="compositionally biased region" description="Gly residues" evidence="6">
    <location>
        <begin position="488"/>
        <end position="499"/>
    </location>
</feature>
<dbReference type="PROSITE" id="PS50949">
    <property type="entry name" value="HTH_GNTR"/>
    <property type="match status" value="1"/>
</dbReference>
<dbReference type="Gene3D" id="3.40.640.10">
    <property type="entry name" value="Type I PLP-dependent aspartate aminotransferase-like (Major domain)"/>
    <property type="match status" value="1"/>
</dbReference>
<dbReference type="InterPro" id="IPR000524">
    <property type="entry name" value="Tscrpt_reg_HTH_GntR"/>
</dbReference>
<evidence type="ECO:0000256" key="1">
    <source>
        <dbReference type="ARBA" id="ARBA00005384"/>
    </source>
</evidence>
<dbReference type="GO" id="GO:0003677">
    <property type="term" value="F:DNA binding"/>
    <property type="evidence" value="ECO:0007669"/>
    <property type="project" value="UniProtKB-KW"/>
</dbReference>
<dbReference type="GO" id="GO:0003700">
    <property type="term" value="F:DNA-binding transcription factor activity"/>
    <property type="evidence" value="ECO:0007669"/>
    <property type="project" value="InterPro"/>
</dbReference>
<dbReference type="InterPro" id="IPR015424">
    <property type="entry name" value="PyrdxlP-dep_Trfase"/>
</dbReference>
<dbReference type="Gene3D" id="1.10.10.10">
    <property type="entry name" value="Winged helix-like DNA-binding domain superfamily/Winged helix DNA-binding domain"/>
    <property type="match status" value="1"/>
</dbReference>
<sequence>MLQLQHDSSTPLVAQIIAGVRALVAEHTLKPGTKLPSIRAFAAAHAVSVFTVVEAYDRLVAQGVLTSRANAGFFVSRALDAAGQAPEGGEPQRQKPVFDAAWYLRQIFENRDWPIQPGCGWLPDDWMFADGVRRGLRKLASEGLALSGYGDPKGLPALRTVIAQNLAQDQLIRASAEQVLLTHGSSHALDLAARTLVQPGDVVLVDDPGYPNVMSMLRHQGAQLIGVPRTPEGYDMAELERLLAIVRPKAFFTQPRLQSPTCTRASLPQLHQLLQWAGQYDFMLVENDIYADMDASHQPSLASLDQLHRVIYIGTYSKTVSANLRVGYLLAHPQALERLVKLKMLSGLTSSEVSEQLVYNVVTDGRWRKHLKALRERLAQAHDDVGQRLQQLGFELYCEPREGMYLWARHPAIADGMVAVDTAARQGILLGLGQLFWVDAQPTGWLRFNVAFSQNPLLWQWLPRWLQTQQAGQVHEEGEAGDMDENGGESGGENGGEGA</sequence>
<dbReference type="SUPFAM" id="SSF46785">
    <property type="entry name" value="Winged helix' DNA-binding domain"/>
    <property type="match status" value="1"/>
</dbReference>
<dbReference type="Pfam" id="PF00392">
    <property type="entry name" value="GntR"/>
    <property type="match status" value="1"/>
</dbReference>
<keyword evidence="3" id="KW-0805">Transcription regulation</keyword>
<organism evidence="8 9">
    <name type="scientific">Corticibacter populi</name>
    <dbReference type="NCBI Taxonomy" id="1550736"/>
    <lineage>
        <taxon>Bacteria</taxon>
        <taxon>Pseudomonadati</taxon>
        <taxon>Pseudomonadota</taxon>
        <taxon>Betaproteobacteria</taxon>
        <taxon>Burkholderiales</taxon>
        <taxon>Comamonadaceae</taxon>
        <taxon>Corticibacter</taxon>
    </lineage>
</organism>
<keyword evidence="8" id="KW-0032">Aminotransferase</keyword>
<keyword evidence="4" id="KW-0238">DNA-binding</keyword>
<dbReference type="GO" id="GO:0008483">
    <property type="term" value="F:transaminase activity"/>
    <property type="evidence" value="ECO:0007669"/>
    <property type="project" value="UniProtKB-KW"/>
</dbReference>
<evidence type="ECO:0000256" key="4">
    <source>
        <dbReference type="ARBA" id="ARBA00023125"/>
    </source>
</evidence>
<dbReference type="PANTHER" id="PTHR46577:SF2">
    <property type="entry name" value="TRANSCRIPTIONAL REGULATORY PROTEIN"/>
    <property type="match status" value="1"/>
</dbReference>